<dbReference type="Gene3D" id="3.90.850.10">
    <property type="entry name" value="Fumarylacetoacetase-like, C-terminal domain"/>
    <property type="match status" value="1"/>
</dbReference>
<organism evidence="1 2">
    <name type="scientific">Kangiella profundi</name>
    <dbReference type="NCBI Taxonomy" id="1561924"/>
    <lineage>
        <taxon>Bacteria</taxon>
        <taxon>Pseudomonadati</taxon>
        <taxon>Pseudomonadota</taxon>
        <taxon>Gammaproteobacteria</taxon>
        <taxon>Kangiellales</taxon>
        <taxon>Kangiellaceae</taxon>
        <taxon>Kangiella</taxon>
    </lineage>
</organism>
<reference evidence="1 2" key="1">
    <citation type="submission" date="2017-12" db="EMBL/GenBank/DDBJ databases">
        <title>Kangiella profundi FT102 completed genome.</title>
        <authorList>
            <person name="Xu J."/>
            <person name="Wang J."/>
            <person name="Lu Y."/>
        </authorList>
    </citation>
    <scope>NUCLEOTIDE SEQUENCE [LARGE SCALE GENOMIC DNA]</scope>
    <source>
        <strain evidence="1 2">FT102</strain>
    </source>
</reference>
<sequence length="254" mass="27248">MKKALLGISLVFSSLVVACVSTNAPEKNPSADDLESAYQLQYQLVQGVAFPVIGYKAGLTSEAGQKKFNVSEPVAGALFQEGLAFDRSAYLLSNYTNLMLETEIGFILNQNITQLVTAEQLPAMIKSVVPVIELPDLRFEDPSSISGHGLIVNNVASNSVLVGKPVDVNSVDINQITTLLTRNGQTVIEGKATDAMGDQWQALAWLINRSLKTGYPVSEGNLLITGSLGPMIPAERGQYDADFGKLGKLAFSIR</sequence>
<dbReference type="EMBL" id="CP025120">
    <property type="protein sequence ID" value="AUD77818.1"/>
    <property type="molecule type" value="Genomic_DNA"/>
</dbReference>
<name>A0A2K9AYS3_9GAMM</name>
<dbReference type="Proteomes" id="UP000232693">
    <property type="component" value="Chromosome"/>
</dbReference>
<proteinExistence type="predicted"/>
<gene>
    <name evidence="1" type="ORF">CW740_00630</name>
</gene>
<dbReference type="AlphaFoldDB" id="A0A2K9AYS3"/>
<accession>A0A2K9AYS3</accession>
<evidence type="ECO:0000313" key="2">
    <source>
        <dbReference type="Proteomes" id="UP000232693"/>
    </source>
</evidence>
<dbReference type="PANTHER" id="PTHR30143:SF0">
    <property type="entry name" value="2-KETO-4-PENTENOATE HYDRATASE"/>
    <property type="match status" value="1"/>
</dbReference>
<dbReference type="InterPro" id="IPR050772">
    <property type="entry name" value="Hydratase-Decarb/MhpD_sf"/>
</dbReference>
<dbReference type="RefSeq" id="WP_106645740.1">
    <property type="nucleotide sequence ID" value="NZ_BMGO01000001.1"/>
</dbReference>
<dbReference type="OrthoDB" id="7041909at2"/>
<dbReference type="PANTHER" id="PTHR30143">
    <property type="entry name" value="ACID HYDRATASE"/>
    <property type="match status" value="1"/>
</dbReference>
<keyword evidence="2" id="KW-1185">Reference proteome</keyword>
<dbReference type="InterPro" id="IPR036663">
    <property type="entry name" value="Fumarylacetoacetase_C_sf"/>
</dbReference>
<dbReference type="KEGG" id="kpd:CW740_00630"/>
<protein>
    <submittedName>
        <fullName evidence="1">4-oxalocrotonate decarboxylase</fullName>
    </submittedName>
</protein>
<dbReference type="SUPFAM" id="SSF56529">
    <property type="entry name" value="FAH"/>
    <property type="match status" value="1"/>
</dbReference>
<dbReference type="PROSITE" id="PS51257">
    <property type="entry name" value="PROKAR_LIPOPROTEIN"/>
    <property type="match status" value="1"/>
</dbReference>
<dbReference type="GO" id="GO:0008684">
    <property type="term" value="F:2-oxopent-4-enoate hydratase activity"/>
    <property type="evidence" value="ECO:0007669"/>
    <property type="project" value="TreeGrafter"/>
</dbReference>
<evidence type="ECO:0000313" key="1">
    <source>
        <dbReference type="EMBL" id="AUD77818.1"/>
    </source>
</evidence>
<dbReference type="GO" id="GO:0005737">
    <property type="term" value="C:cytoplasm"/>
    <property type="evidence" value="ECO:0007669"/>
    <property type="project" value="TreeGrafter"/>
</dbReference>